<gene>
    <name evidence="2" type="ORF">PCOR1329_LOCUS69128</name>
</gene>
<protein>
    <recommendedName>
        <fullName evidence="4">Bifunctional lysine-specific demethylase and histidyl-hydroxylase</fullName>
    </recommendedName>
</protein>
<sequence>MPVAKTKMRRPDPSGGPAGLGVGSACGHVAPYWGIRAAEALEARPAAPEVVGSRRFHVVRPESGTLQWEPLEDPPSRPIDYGTRWAEQRSSAGELVFDTRPGSVMRIPNGWPHKVVYTERSIGFRVASWTQCQDPWERMGLVEDC</sequence>
<evidence type="ECO:0000256" key="1">
    <source>
        <dbReference type="SAM" id="MobiDB-lite"/>
    </source>
</evidence>
<evidence type="ECO:0008006" key="4">
    <source>
        <dbReference type="Google" id="ProtNLM"/>
    </source>
</evidence>
<reference evidence="2" key="1">
    <citation type="submission" date="2023-10" db="EMBL/GenBank/DDBJ databases">
        <authorList>
            <person name="Chen Y."/>
            <person name="Shah S."/>
            <person name="Dougan E. K."/>
            <person name="Thang M."/>
            <person name="Chan C."/>
        </authorList>
    </citation>
    <scope>NUCLEOTIDE SEQUENCE [LARGE SCALE GENOMIC DNA]</scope>
</reference>
<dbReference type="PROSITE" id="PS51257">
    <property type="entry name" value="PROKAR_LIPOPROTEIN"/>
    <property type="match status" value="1"/>
</dbReference>
<proteinExistence type="predicted"/>
<name>A0ABN9WT27_9DINO</name>
<dbReference type="Proteomes" id="UP001189429">
    <property type="component" value="Unassembled WGS sequence"/>
</dbReference>
<organism evidence="2 3">
    <name type="scientific">Prorocentrum cordatum</name>
    <dbReference type="NCBI Taxonomy" id="2364126"/>
    <lineage>
        <taxon>Eukaryota</taxon>
        <taxon>Sar</taxon>
        <taxon>Alveolata</taxon>
        <taxon>Dinophyceae</taxon>
        <taxon>Prorocentrales</taxon>
        <taxon>Prorocentraceae</taxon>
        <taxon>Prorocentrum</taxon>
    </lineage>
</organism>
<dbReference type="EMBL" id="CAUYUJ010019059">
    <property type="protein sequence ID" value="CAK0888317.1"/>
    <property type="molecule type" value="Genomic_DNA"/>
</dbReference>
<dbReference type="Gene3D" id="2.60.120.650">
    <property type="entry name" value="Cupin"/>
    <property type="match status" value="1"/>
</dbReference>
<comment type="caution">
    <text evidence="2">The sequence shown here is derived from an EMBL/GenBank/DDBJ whole genome shotgun (WGS) entry which is preliminary data.</text>
</comment>
<dbReference type="SUPFAM" id="SSF51197">
    <property type="entry name" value="Clavaminate synthase-like"/>
    <property type="match status" value="1"/>
</dbReference>
<evidence type="ECO:0000313" key="3">
    <source>
        <dbReference type="Proteomes" id="UP001189429"/>
    </source>
</evidence>
<accession>A0ABN9WT27</accession>
<evidence type="ECO:0000313" key="2">
    <source>
        <dbReference type="EMBL" id="CAK0888317.1"/>
    </source>
</evidence>
<keyword evidence="3" id="KW-1185">Reference proteome</keyword>
<feature type="region of interest" description="Disordered" evidence="1">
    <location>
        <begin position="1"/>
        <end position="21"/>
    </location>
</feature>